<dbReference type="Gene3D" id="2.40.50.40">
    <property type="match status" value="1"/>
</dbReference>
<dbReference type="RefSeq" id="XP_034278859.1">
    <property type="nucleotide sequence ID" value="XM_034422968.2"/>
</dbReference>
<dbReference type="InterPro" id="IPR001089">
    <property type="entry name" value="Chemokine_CXC"/>
</dbReference>
<dbReference type="SUPFAM" id="SSF54117">
    <property type="entry name" value="Interleukin 8-like chemokines"/>
    <property type="match status" value="1"/>
</dbReference>
<dbReference type="GeneID" id="117668914"/>
<dbReference type="SMART" id="SM00199">
    <property type="entry name" value="SCY"/>
    <property type="match status" value="1"/>
</dbReference>
<dbReference type="KEGG" id="pgut:117668914"/>
<dbReference type="OMA" id="QWVKRIV"/>
<comment type="subcellular location">
    <subcellularLocation>
        <location evidence="1">Secreted</location>
    </subcellularLocation>
</comment>
<dbReference type="InterPro" id="IPR039809">
    <property type="entry name" value="Chemokine_b/g/d"/>
</dbReference>
<keyword evidence="3" id="KW-0202">Cytokine</keyword>
<evidence type="ECO:0000256" key="1">
    <source>
        <dbReference type="ARBA" id="ARBA00004613"/>
    </source>
</evidence>
<dbReference type="Pfam" id="PF00048">
    <property type="entry name" value="IL8"/>
    <property type="match status" value="1"/>
</dbReference>
<dbReference type="AlphaFoldDB" id="A0A6P9C8D5"/>
<accession>A0A6P9C8D5</accession>
<dbReference type="PANTHER" id="PTHR12015">
    <property type="entry name" value="SMALL INDUCIBLE CYTOKINE A"/>
    <property type="match status" value="1"/>
</dbReference>
<keyword evidence="7" id="KW-1185">Reference proteome</keyword>
<organism evidence="7 8">
    <name type="scientific">Pantherophis guttatus</name>
    <name type="common">Corn snake</name>
    <name type="synonym">Elaphe guttata</name>
    <dbReference type="NCBI Taxonomy" id="94885"/>
    <lineage>
        <taxon>Eukaryota</taxon>
        <taxon>Metazoa</taxon>
        <taxon>Chordata</taxon>
        <taxon>Craniata</taxon>
        <taxon>Vertebrata</taxon>
        <taxon>Euteleostomi</taxon>
        <taxon>Lepidosauria</taxon>
        <taxon>Squamata</taxon>
        <taxon>Bifurcata</taxon>
        <taxon>Unidentata</taxon>
        <taxon>Episquamata</taxon>
        <taxon>Toxicofera</taxon>
        <taxon>Serpentes</taxon>
        <taxon>Colubroidea</taxon>
        <taxon>Colubridae</taxon>
        <taxon>Colubrinae</taxon>
        <taxon>Pantherophis</taxon>
    </lineage>
</organism>
<evidence type="ECO:0000256" key="3">
    <source>
        <dbReference type="ARBA" id="ARBA00022514"/>
    </source>
</evidence>
<dbReference type="CDD" id="cd00273">
    <property type="entry name" value="Chemokine_CXC"/>
    <property type="match status" value="1"/>
</dbReference>
<dbReference type="GO" id="GO:0005615">
    <property type="term" value="C:extracellular space"/>
    <property type="evidence" value="ECO:0007669"/>
    <property type="project" value="UniProtKB-KW"/>
</dbReference>
<dbReference type="Proteomes" id="UP001652622">
    <property type="component" value="Unplaced"/>
</dbReference>
<dbReference type="InterPro" id="IPR036048">
    <property type="entry name" value="Interleukin_8-like_sf"/>
</dbReference>
<dbReference type="PRINTS" id="PR00436">
    <property type="entry name" value="INTERLEUKIN8"/>
</dbReference>
<feature type="domain" description="Chemokine interleukin-8-like" evidence="6">
    <location>
        <begin position="36"/>
        <end position="96"/>
    </location>
</feature>
<evidence type="ECO:0000313" key="7">
    <source>
        <dbReference type="Proteomes" id="UP001652622"/>
    </source>
</evidence>
<evidence type="ECO:0000256" key="2">
    <source>
        <dbReference type="ARBA" id="ARBA00010665"/>
    </source>
</evidence>
<evidence type="ECO:0000256" key="4">
    <source>
        <dbReference type="ARBA" id="ARBA00022525"/>
    </source>
</evidence>
<dbReference type="GO" id="GO:0008009">
    <property type="term" value="F:chemokine activity"/>
    <property type="evidence" value="ECO:0007669"/>
    <property type="project" value="InterPro"/>
</dbReference>
<keyword evidence="5" id="KW-0732">Signal</keyword>
<reference evidence="8" key="1">
    <citation type="submission" date="2025-08" db="UniProtKB">
        <authorList>
            <consortium name="RefSeq"/>
        </authorList>
    </citation>
    <scope>IDENTIFICATION</scope>
    <source>
        <tissue evidence="8">Blood</tissue>
    </source>
</reference>
<dbReference type="InterPro" id="IPR033899">
    <property type="entry name" value="CXC_Chemokine_domain"/>
</dbReference>
<evidence type="ECO:0000313" key="8">
    <source>
        <dbReference type="RefSeq" id="XP_034278859.1"/>
    </source>
</evidence>
<evidence type="ECO:0000256" key="5">
    <source>
        <dbReference type="SAM" id="SignalP"/>
    </source>
</evidence>
<keyword evidence="4" id="KW-0964">Secreted</keyword>
<evidence type="ECO:0000259" key="6">
    <source>
        <dbReference type="SMART" id="SM00199"/>
    </source>
</evidence>
<feature type="chain" id="PRO_5028314471" evidence="5">
    <location>
        <begin position="27"/>
        <end position="102"/>
    </location>
</feature>
<protein>
    <submittedName>
        <fullName evidence="8">Platelet basic protein-like</fullName>
    </submittedName>
</protein>
<dbReference type="PRINTS" id="PR00437">
    <property type="entry name" value="SMALLCYTKCXC"/>
</dbReference>
<dbReference type="GO" id="GO:0006955">
    <property type="term" value="P:immune response"/>
    <property type="evidence" value="ECO:0007669"/>
    <property type="project" value="InterPro"/>
</dbReference>
<gene>
    <name evidence="8" type="primary">LOC117668914</name>
</gene>
<dbReference type="InterPro" id="IPR001811">
    <property type="entry name" value="Chemokine_IL8-like_dom"/>
</dbReference>
<proteinExistence type="inferred from homology"/>
<comment type="similarity">
    <text evidence="2">Belongs to the intercrine alpha (chemokine CxC) family.</text>
</comment>
<feature type="signal peptide" evidence="5">
    <location>
        <begin position="1"/>
        <end position="26"/>
    </location>
</feature>
<dbReference type="FunFam" id="2.40.50.40:FF:000004">
    <property type="entry name" value="C-X-C motif chemokine"/>
    <property type="match status" value="1"/>
</dbReference>
<dbReference type="PANTHER" id="PTHR12015:SF198">
    <property type="entry name" value="PLATELET BASIC PROTEIN"/>
    <property type="match status" value="1"/>
</dbReference>
<name>A0A6P9C8D5_PANGU</name>
<sequence>MGRLLLSASFQFLFLFMVLIPSTRNALPPRNRRENRNRCECDHVTSSISPSLISSIHLIQPGSHCNVLQVIAVLKDGNKRCLDPAAQWVKRIVQVLLSRENH</sequence>
<dbReference type="GO" id="GO:0006952">
    <property type="term" value="P:defense response"/>
    <property type="evidence" value="ECO:0007669"/>
    <property type="project" value="InterPro"/>
</dbReference>